<name>A0A1I2KVT1_9BACT</name>
<dbReference type="EMBL" id="FONW01000013">
    <property type="protein sequence ID" value="SFF70683.1"/>
    <property type="molecule type" value="Genomic_DNA"/>
</dbReference>
<gene>
    <name evidence="2" type="ORF">SAMN05216283_11394</name>
</gene>
<dbReference type="STRING" id="655355.SAMN05216283_11394"/>
<evidence type="ECO:0000259" key="1">
    <source>
        <dbReference type="Pfam" id="PF04734"/>
    </source>
</evidence>
<evidence type="ECO:0000313" key="2">
    <source>
        <dbReference type="EMBL" id="SFF70683.1"/>
    </source>
</evidence>
<sequence>MKKGVKIALGVVLFLFAASLVWAYLNMVDRHRGYRADVKIIEQEPSQLRVGFSALPITPDVPDRWEDVNQDARYVPADGDSFTDGNGNGKFDPVWIAGFSNRRAANGVHDDLWARTMVIEDDHTRIALVVIDAIGFMHDDVVAVRKSLPDSLELDYLIIASTHTHEGPDLLGLWGSSYLKSGVSSAYLSFVKKQIAQSVADAVEHRKPARLELSQDLTGAAHLVKDTRKPEVFDSGIRLIRAVDSRTGETLGTLMNWADHPETLWSRNLLISSDFPHFVREGIEKGVYHEGKLKKKGLGGITLYANGALGGLMATHPSLAVRDPFTDEEYKEPSFEKAHAQGQQLALLALNAMEQPEAVIEKAAISLVVRTIKLPIANTLFKLGTAFGVLNRGTAGWMTMRSEVAAIQIGPLSLVTIPGEIYPELVNGGVEAPDGGDYQIAPLEVPPIREMMPGTYKFVLGLANDEIGYIIPKSQWDVEAPYTYGRDNSPYGEENSPGPETAPLIHQNLKEILDELKQ</sequence>
<dbReference type="AlphaFoldDB" id="A0A1I2KVT1"/>
<keyword evidence="3" id="KW-1185">Reference proteome</keyword>
<dbReference type="Pfam" id="PF04734">
    <property type="entry name" value="Ceramidase_alk"/>
    <property type="match status" value="1"/>
</dbReference>
<accession>A0A1I2KVT1</accession>
<protein>
    <submittedName>
        <fullName evidence="2">Neutral/alkaline non-lysosomal ceramidase, N-terminal</fullName>
    </submittedName>
</protein>
<evidence type="ECO:0000313" key="3">
    <source>
        <dbReference type="Proteomes" id="UP000198964"/>
    </source>
</evidence>
<organism evidence="2 3">
    <name type="scientific">Sunxiuqinia elliptica</name>
    <dbReference type="NCBI Taxonomy" id="655355"/>
    <lineage>
        <taxon>Bacteria</taxon>
        <taxon>Pseudomonadati</taxon>
        <taxon>Bacteroidota</taxon>
        <taxon>Bacteroidia</taxon>
        <taxon>Marinilabiliales</taxon>
        <taxon>Prolixibacteraceae</taxon>
        <taxon>Sunxiuqinia</taxon>
    </lineage>
</organism>
<reference evidence="2 3" key="1">
    <citation type="submission" date="2016-10" db="EMBL/GenBank/DDBJ databases">
        <authorList>
            <person name="de Groot N.N."/>
        </authorList>
    </citation>
    <scope>NUCLEOTIDE SEQUENCE [LARGE SCALE GENOMIC DNA]</scope>
    <source>
        <strain evidence="2 3">CGMCC 1.9156</strain>
    </source>
</reference>
<proteinExistence type="predicted"/>
<dbReference type="Proteomes" id="UP000198964">
    <property type="component" value="Unassembled WGS sequence"/>
</dbReference>
<feature type="domain" description="Neutral/alkaline non-lysosomal ceramidase N-terminal" evidence="1">
    <location>
        <begin position="95"/>
        <end position="275"/>
    </location>
</feature>
<dbReference type="InterPro" id="IPR031329">
    <property type="entry name" value="NEUT/ALK_ceramidase_N"/>
</dbReference>